<dbReference type="AlphaFoldDB" id="A0A9N9FJ64"/>
<name>A0A9N9FJ64_9GLOM</name>
<dbReference type="InterPro" id="IPR029063">
    <property type="entry name" value="SAM-dependent_MTases_sf"/>
</dbReference>
<dbReference type="Gene3D" id="3.40.50.12710">
    <property type="match status" value="1"/>
</dbReference>
<evidence type="ECO:0000256" key="7">
    <source>
        <dbReference type="RuleBase" id="RU364114"/>
    </source>
</evidence>
<dbReference type="SUPFAM" id="SSF53335">
    <property type="entry name" value="S-adenosyl-L-methionine-dependent methyltransferases"/>
    <property type="match status" value="1"/>
</dbReference>
<dbReference type="PANTHER" id="PTHR12049:SF5">
    <property type="entry name" value="PROTEIN ARGININE METHYLTRANSFERASE NDUFAF7 HOMOLOG, MITOCHONDRIAL"/>
    <property type="match status" value="1"/>
</dbReference>
<dbReference type="PANTHER" id="PTHR12049">
    <property type="entry name" value="PROTEIN ARGININE METHYLTRANSFERASE NDUFAF7, MITOCHONDRIAL"/>
    <property type="match status" value="1"/>
</dbReference>
<comment type="function">
    <text evidence="7">Arginine methyltransferase involved in the assembly or stability of mitochondrial NADH:ubiquinone oxidoreductase complex (complex I).</text>
</comment>
<reference evidence="8" key="1">
    <citation type="submission" date="2021-06" db="EMBL/GenBank/DDBJ databases">
        <authorList>
            <person name="Kallberg Y."/>
            <person name="Tangrot J."/>
            <person name="Rosling A."/>
        </authorList>
    </citation>
    <scope>NUCLEOTIDE SEQUENCE</scope>
    <source>
        <strain evidence="8">MT106</strain>
    </source>
</reference>
<evidence type="ECO:0000313" key="8">
    <source>
        <dbReference type="EMBL" id="CAG8537849.1"/>
    </source>
</evidence>
<comment type="caution">
    <text evidence="8">The sequence shown here is derived from an EMBL/GenBank/DDBJ whole genome shotgun (WGS) entry which is preliminary data.</text>
</comment>
<accession>A0A9N9FJ64</accession>
<keyword evidence="3 7" id="KW-0489">Methyltransferase</keyword>
<dbReference type="GO" id="GO:0035243">
    <property type="term" value="F:protein-arginine omega-N symmetric methyltransferase activity"/>
    <property type="evidence" value="ECO:0007669"/>
    <property type="project" value="UniProtKB-EC"/>
</dbReference>
<proteinExistence type="inferred from homology"/>
<dbReference type="EMBL" id="CAJVPL010000888">
    <property type="protein sequence ID" value="CAG8537849.1"/>
    <property type="molecule type" value="Genomic_DNA"/>
</dbReference>
<dbReference type="GO" id="GO:0032259">
    <property type="term" value="P:methylation"/>
    <property type="evidence" value="ECO:0007669"/>
    <property type="project" value="UniProtKB-KW"/>
</dbReference>
<dbReference type="EC" id="2.1.1.320" evidence="7"/>
<evidence type="ECO:0000256" key="1">
    <source>
        <dbReference type="ARBA" id="ARBA00004173"/>
    </source>
</evidence>
<evidence type="ECO:0000256" key="4">
    <source>
        <dbReference type="ARBA" id="ARBA00022679"/>
    </source>
</evidence>
<evidence type="ECO:0000256" key="6">
    <source>
        <dbReference type="ARBA" id="ARBA00048612"/>
    </source>
</evidence>
<evidence type="ECO:0000256" key="5">
    <source>
        <dbReference type="ARBA" id="ARBA00023128"/>
    </source>
</evidence>
<dbReference type="Proteomes" id="UP000789831">
    <property type="component" value="Unassembled WGS sequence"/>
</dbReference>
<organism evidence="8 9">
    <name type="scientific">Ambispora gerdemannii</name>
    <dbReference type="NCBI Taxonomy" id="144530"/>
    <lineage>
        <taxon>Eukaryota</taxon>
        <taxon>Fungi</taxon>
        <taxon>Fungi incertae sedis</taxon>
        <taxon>Mucoromycota</taxon>
        <taxon>Glomeromycotina</taxon>
        <taxon>Glomeromycetes</taxon>
        <taxon>Archaeosporales</taxon>
        <taxon>Ambisporaceae</taxon>
        <taxon>Ambispora</taxon>
    </lineage>
</organism>
<evidence type="ECO:0000256" key="2">
    <source>
        <dbReference type="ARBA" id="ARBA00005891"/>
    </source>
</evidence>
<keyword evidence="4 7" id="KW-0808">Transferase</keyword>
<evidence type="ECO:0000313" key="9">
    <source>
        <dbReference type="Proteomes" id="UP000789831"/>
    </source>
</evidence>
<sequence>MRVINMLRQCSNKVSRSFNFSSHVLMFRPINKRKPSIRKYTTVPSRLISFDLRELFEQPRNLDYASKYQLITALDAAKTDTIPKCSLMLVRDFIDNSLYNPYYGYFSKQAVIFSPENFNFINIKDNLQFMRMLSKTYAVIENEMNETDKVARQVWHTSTELFKPWYGYAVAKHIVEKYKATEQNPHHELIIYEMGAGNGTLMLNILDYIKQYEHSIYQQTRYRSIFEWNEIEPNPCFFIAFEVLDNFAHDAICYDTETEEPLQGIVITDEKGEYEDVYEPVTDPLILRYLSTRDKTSYKTPVLHKWRALRKLRHRMPFAPSLTKPEFLPTKALLFLEIINEYFPRHRLLISDFFKLPETIPGVDAPVVQTRFERTMVPCSTYMVQPGYFDIFFPTNFELLKNIYQVLRAGGKSDGNIQSQEIQVSTQKDFLKKYADLEKTRTRSGENPMLLYYENIKFLFT</sequence>
<protein>
    <recommendedName>
        <fullName evidence="7">Protein arginine methyltransferase NDUFAF7</fullName>
        <ecNumber evidence="7">2.1.1.320</ecNumber>
    </recommendedName>
</protein>
<gene>
    <name evidence="8" type="ORF">AGERDE_LOCUS6036</name>
</gene>
<keyword evidence="9" id="KW-1185">Reference proteome</keyword>
<dbReference type="InterPro" id="IPR038375">
    <property type="entry name" value="NDUFAF7_sf"/>
</dbReference>
<dbReference type="Pfam" id="PF02636">
    <property type="entry name" value="Methyltransf_28"/>
    <property type="match status" value="2"/>
</dbReference>
<comment type="similarity">
    <text evidence="2 7">Belongs to the NDUFAF7 family.</text>
</comment>
<comment type="catalytic activity">
    <reaction evidence="6 7">
        <text>L-arginyl-[protein] + 2 S-adenosyl-L-methionine = N(omega),N(omega)'-dimethyl-L-arginyl-[protein] + 2 S-adenosyl-L-homocysteine + 2 H(+)</text>
        <dbReference type="Rhea" id="RHEA:48108"/>
        <dbReference type="Rhea" id="RHEA-COMP:10532"/>
        <dbReference type="Rhea" id="RHEA-COMP:11992"/>
        <dbReference type="ChEBI" id="CHEBI:15378"/>
        <dbReference type="ChEBI" id="CHEBI:29965"/>
        <dbReference type="ChEBI" id="CHEBI:57856"/>
        <dbReference type="ChEBI" id="CHEBI:59789"/>
        <dbReference type="ChEBI" id="CHEBI:88221"/>
        <dbReference type="EC" id="2.1.1.320"/>
    </reaction>
</comment>
<keyword evidence="5 7" id="KW-0496">Mitochondrion</keyword>
<dbReference type="GO" id="GO:0005739">
    <property type="term" value="C:mitochondrion"/>
    <property type="evidence" value="ECO:0007669"/>
    <property type="project" value="UniProtKB-SubCell"/>
</dbReference>
<comment type="subcellular location">
    <subcellularLocation>
        <location evidence="1 7">Mitochondrion</location>
    </subcellularLocation>
</comment>
<evidence type="ECO:0000256" key="3">
    <source>
        <dbReference type="ARBA" id="ARBA00022603"/>
    </source>
</evidence>
<dbReference type="InterPro" id="IPR003788">
    <property type="entry name" value="NDUFAF7"/>
</dbReference>
<dbReference type="OrthoDB" id="17415at2759"/>